<sequence length="139" mass="13751">MAEGTQSYMGLAVPLLGESEIVAQTAATDILTITGAGSHTGDFLVCQNSAGSELAVIDISGNITGTSLDVTGQVEVASLAITGISTADIPLGQAGVTTYSVSGLATTDVVVISPTGLLVGAIVVDKVEVSTLTVRNLGS</sequence>
<name>X0V6M6_9ZZZZ</name>
<protein>
    <submittedName>
        <fullName evidence="1">Uncharacterized protein</fullName>
    </submittedName>
</protein>
<proteinExistence type="predicted"/>
<dbReference type="AlphaFoldDB" id="X0V6M6"/>
<feature type="non-terminal residue" evidence="1">
    <location>
        <position position="139"/>
    </location>
</feature>
<gene>
    <name evidence="1" type="ORF">S01H1_35000</name>
</gene>
<organism evidence="1">
    <name type="scientific">marine sediment metagenome</name>
    <dbReference type="NCBI Taxonomy" id="412755"/>
    <lineage>
        <taxon>unclassified sequences</taxon>
        <taxon>metagenomes</taxon>
        <taxon>ecological metagenomes</taxon>
    </lineage>
</organism>
<comment type="caution">
    <text evidence="1">The sequence shown here is derived from an EMBL/GenBank/DDBJ whole genome shotgun (WGS) entry which is preliminary data.</text>
</comment>
<accession>X0V6M6</accession>
<dbReference type="EMBL" id="BARS01021830">
    <property type="protein sequence ID" value="GAG08143.1"/>
    <property type="molecule type" value="Genomic_DNA"/>
</dbReference>
<evidence type="ECO:0000313" key="1">
    <source>
        <dbReference type="EMBL" id="GAG08143.1"/>
    </source>
</evidence>
<reference evidence="1" key="1">
    <citation type="journal article" date="2014" name="Front. Microbiol.">
        <title>High frequency of phylogenetically diverse reductive dehalogenase-homologous genes in deep subseafloor sedimentary metagenomes.</title>
        <authorList>
            <person name="Kawai M."/>
            <person name="Futagami T."/>
            <person name="Toyoda A."/>
            <person name="Takaki Y."/>
            <person name="Nishi S."/>
            <person name="Hori S."/>
            <person name="Arai W."/>
            <person name="Tsubouchi T."/>
            <person name="Morono Y."/>
            <person name="Uchiyama I."/>
            <person name="Ito T."/>
            <person name="Fujiyama A."/>
            <person name="Inagaki F."/>
            <person name="Takami H."/>
        </authorList>
    </citation>
    <scope>NUCLEOTIDE SEQUENCE</scope>
    <source>
        <strain evidence="1">Expedition CK06-06</strain>
    </source>
</reference>